<evidence type="ECO:0000256" key="1">
    <source>
        <dbReference type="ARBA" id="ARBA00004123"/>
    </source>
</evidence>
<evidence type="ECO:0000256" key="2">
    <source>
        <dbReference type="ARBA" id="ARBA00010348"/>
    </source>
</evidence>
<dbReference type="AlphaFoldDB" id="A0A5N4AN32"/>
<dbReference type="FunCoup" id="A0A5N4AN32">
    <property type="interactions" value="1550"/>
</dbReference>
<evidence type="ECO:0000256" key="5">
    <source>
        <dbReference type="ARBA" id="ARBA00023242"/>
    </source>
</evidence>
<evidence type="ECO:0000256" key="6">
    <source>
        <dbReference type="ARBA" id="ARBA00023306"/>
    </source>
</evidence>
<dbReference type="GO" id="GO:1990728">
    <property type="term" value="C:mitotic spindle assembly checkpoint MAD1-MAD2 complex"/>
    <property type="evidence" value="ECO:0007669"/>
    <property type="project" value="UniProtKB-ARBA"/>
</dbReference>
<keyword evidence="4" id="KW-0498">Mitosis</keyword>
<comment type="caution">
    <text evidence="10">The sequence shown here is derived from an EMBL/GenBank/DDBJ whole genome shotgun (WGS) entry which is preliminary data.</text>
</comment>
<dbReference type="PANTHER" id="PTHR11842:SF11">
    <property type="entry name" value="MITOTIC SPINDLE ASSEMBLY CHECKPOINT PROTEIN MAD2A"/>
    <property type="match status" value="1"/>
</dbReference>
<dbReference type="EMBL" id="VVIM01000006">
    <property type="protein sequence ID" value="KAB0798716.1"/>
    <property type="molecule type" value="Genomic_DNA"/>
</dbReference>
<reference evidence="10 11" key="1">
    <citation type="journal article" date="2018" name="Elife">
        <title>Firefly genomes illuminate parallel origins of bioluminescence in beetles.</title>
        <authorList>
            <person name="Fallon T.R."/>
            <person name="Lower S.E."/>
            <person name="Chang C.H."/>
            <person name="Bessho-Uehara M."/>
            <person name="Martin G.J."/>
            <person name="Bewick A.J."/>
            <person name="Behringer M."/>
            <person name="Debat H.J."/>
            <person name="Wong I."/>
            <person name="Day J.C."/>
            <person name="Suvorov A."/>
            <person name="Silva C.J."/>
            <person name="Stanger-Hall K.F."/>
            <person name="Hall D.W."/>
            <person name="Schmitz R.J."/>
            <person name="Nelson D.R."/>
            <person name="Lewis S.M."/>
            <person name="Shigenobu S."/>
            <person name="Bybee S.M."/>
            <person name="Larracuente A.M."/>
            <person name="Oba Y."/>
            <person name="Weng J.K."/>
        </authorList>
    </citation>
    <scope>NUCLEOTIDE SEQUENCE [LARGE SCALE GENOMIC DNA]</scope>
    <source>
        <strain evidence="10">1611_PpyrPB1</strain>
        <tissue evidence="10">Whole body</tissue>
    </source>
</reference>
<dbReference type="GO" id="GO:0005654">
    <property type="term" value="C:nucleoplasm"/>
    <property type="evidence" value="ECO:0007669"/>
    <property type="project" value="TreeGrafter"/>
</dbReference>
<dbReference type="Gene3D" id="3.30.900.10">
    <property type="entry name" value="HORMA domain"/>
    <property type="match status" value="1"/>
</dbReference>
<evidence type="ECO:0000256" key="8">
    <source>
        <dbReference type="ARBA" id="ARBA00076594"/>
    </source>
</evidence>
<accession>A0A5N4AN32</accession>
<organism evidence="10 11">
    <name type="scientific">Photinus pyralis</name>
    <name type="common">Common eastern firefly</name>
    <name type="synonym">Lampyris pyralis</name>
    <dbReference type="NCBI Taxonomy" id="7054"/>
    <lineage>
        <taxon>Eukaryota</taxon>
        <taxon>Metazoa</taxon>
        <taxon>Ecdysozoa</taxon>
        <taxon>Arthropoda</taxon>
        <taxon>Hexapoda</taxon>
        <taxon>Insecta</taxon>
        <taxon>Pterygota</taxon>
        <taxon>Neoptera</taxon>
        <taxon>Endopterygota</taxon>
        <taxon>Coleoptera</taxon>
        <taxon>Polyphaga</taxon>
        <taxon>Elateriformia</taxon>
        <taxon>Elateroidea</taxon>
        <taxon>Lampyridae</taxon>
        <taxon>Lampyrinae</taxon>
        <taxon>Photinus</taxon>
    </lineage>
</organism>
<protein>
    <recommendedName>
        <fullName evidence="7">Mitotic spindle assembly checkpoint protein MAD2A</fullName>
    </recommendedName>
    <alternativeName>
        <fullName evidence="8">Mitotic arrest deficient 2-like protein 1</fullName>
    </alternativeName>
</protein>
<dbReference type="PANTHER" id="PTHR11842">
    <property type="entry name" value="MITOTIC SPINDLE ASSEMBLY CHECKPOINT PROTEIN MAD2"/>
    <property type="match status" value="1"/>
</dbReference>
<dbReference type="InterPro" id="IPR003511">
    <property type="entry name" value="HORMA_dom"/>
</dbReference>
<dbReference type="InParanoid" id="A0A5N4AN32"/>
<dbReference type="PROSITE" id="PS50815">
    <property type="entry name" value="HORMA"/>
    <property type="match status" value="1"/>
</dbReference>
<dbReference type="Proteomes" id="UP000327044">
    <property type="component" value="Unassembled WGS sequence"/>
</dbReference>
<dbReference type="GO" id="GO:0007094">
    <property type="term" value="P:mitotic spindle assembly checkpoint signaling"/>
    <property type="evidence" value="ECO:0007669"/>
    <property type="project" value="TreeGrafter"/>
</dbReference>
<evidence type="ECO:0000256" key="7">
    <source>
        <dbReference type="ARBA" id="ARBA00068928"/>
    </source>
</evidence>
<keyword evidence="5" id="KW-0539">Nucleus</keyword>
<dbReference type="InterPro" id="IPR036570">
    <property type="entry name" value="HORMA_dom_sf"/>
</dbReference>
<comment type="similarity">
    <text evidence="2">Belongs to the MAD2 family.</text>
</comment>
<gene>
    <name evidence="10" type="ORF">PPYR_09709</name>
</gene>
<evidence type="ECO:0000256" key="3">
    <source>
        <dbReference type="ARBA" id="ARBA00022618"/>
    </source>
</evidence>
<dbReference type="GO" id="GO:0000776">
    <property type="term" value="C:kinetochore"/>
    <property type="evidence" value="ECO:0007669"/>
    <property type="project" value="TreeGrafter"/>
</dbReference>
<dbReference type="OrthoDB" id="1806at2759"/>
<dbReference type="Pfam" id="PF02301">
    <property type="entry name" value="HORMA"/>
    <property type="match status" value="1"/>
</dbReference>
<keyword evidence="11" id="KW-1185">Reference proteome</keyword>
<comment type="subcellular location">
    <subcellularLocation>
        <location evidence="1">Nucleus</location>
    </subcellularLocation>
</comment>
<keyword evidence="6" id="KW-0131">Cell cycle</keyword>
<dbReference type="InterPro" id="IPR045091">
    <property type="entry name" value="Mad2-like"/>
</dbReference>
<sequence>MAAQKSKSAITVKGSAEIVVEYLDFGINSILFQRGLYPPEDFKTVENYGLPIYMSQNNKIKEFLSSTFCQLKEWLVKRLVDKIALIVTSVKTREVMERWDFNVQYEGDIDNPNQTSDKPLKQIQNEIRDVLKQIASSVAYLPLLDCLCSFDIQIYTKNDIELPPEWGDAQPADIKNAQFVRLRSFSTNIHKMETVVTYKSED</sequence>
<name>A0A5N4AN32_PHOPY</name>
<feature type="domain" description="HORMA" evidence="9">
    <location>
        <begin position="13"/>
        <end position="196"/>
    </location>
</feature>
<dbReference type="SUPFAM" id="SSF56019">
    <property type="entry name" value="The spindle assembly checkpoint protein mad2"/>
    <property type="match status" value="1"/>
</dbReference>
<evidence type="ECO:0000313" key="10">
    <source>
        <dbReference type="EMBL" id="KAB0798716.1"/>
    </source>
</evidence>
<evidence type="ECO:0000313" key="11">
    <source>
        <dbReference type="Proteomes" id="UP000327044"/>
    </source>
</evidence>
<dbReference type="GO" id="GO:0051301">
    <property type="term" value="P:cell division"/>
    <property type="evidence" value="ECO:0007669"/>
    <property type="project" value="UniProtKB-KW"/>
</dbReference>
<proteinExistence type="inferred from homology"/>
<evidence type="ECO:0000256" key="4">
    <source>
        <dbReference type="ARBA" id="ARBA00022776"/>
    </source>
</evidence>
<dbReference type="FunFam" id="3.30.900.10:FF:000002">
    <property type="entry name" value="Mitotic spindle assembly checkpoint protein MAD2A"/>
    <property type="match status" value="1"/>
</dbReference>
<evidence type="ECO:0000259" key="9">
    <source>
        <dbReference type="PROSITE" id="PS50815"/>
    </source>
</evidence>
<keyword evidence="3" id="KW-0132">Cell division</keyword>